<evidence type="ECO:0000256" key="4">
    <source>
        <dbReference type="ARBA" id="ARBA00022840"/>
    </source>
</evidence>
<evidence type="ECO:0000256" key="1">
    <source>
        <dbReference type="ARBA" id="ARBA00005417"/>
    </source>
</evidence>
<proteinExistence type="inferred from homology"/>
<dbReference type="GO" id="GO:0055085">
    <property type="term" value="P:transmembrane transport"/>
    <property type="evidence" value="ECO:0007669"/>
    <property type="project" value="UniProtKB-ARBA"/>
</dbReference>
<dbReference type="InterPro" id="IPR003439">
    <property type="entry name" value="ABC_transporter-like_ATP-bd"/>
</dbReference>
<reference evidence="6 7" key="1">
    <citation type="submission" date="2017-10" db="EMBL/GenBank/DDBJ databases">
        <title>The draft genome sequence of Williamsia sp. BULT 1.1 isolated from the semi-arid grassland soils from South Africa.</title>
        <authorList>
            <person name="Kabwe M.H."/>
            <person name="Govender N."/>
            <person name="Mutseka Lunga P."/>
            <person name="Vikram S."/>
            <person name="Makhalanyane T.P."/>
        </authorList>
    </citation>
    <scope>NUCLEOTIDE SEQUENCE [LARGE SCALE GENOMIC DNA]</scope>
    <source>
        <strain evidence="6 7">BULT 1.1</strain>
    </source>
</reference>
<dbReference type="PANTHER" id="PTHR43776:SF7">
    <property type="entry name" value="D,D-DIPEPTIDE TRANSPORT ATP-BINDING PROTEIN DDPF-RELATED"/>
    <property type="match status" value="1"/>
</dbReference>
<dbReference type="InterPro" id="IPR050319">
    <property type="entry name" value="ABC_transp_ATP-bind"/>
</dbReference>
<evidence type="ECO:0000256" key="2">
    <source>
        <dbReference type="ARBA" id="ARBA00022448"/>
    </source>
</evidence>
<dbReference type="InterPro" id="IPR003593">
    <property type="entry name" value="AAA+_ATPase"/>
</dbReference>
<dbReference type="SMART" id="SM00382">
    <property type="entry name" value="AAA"/>
    <property type="match status" value="1"/>
</dbReference>
<dbReference type="GO" id="GO:0016887">
    <property type="term" value="F:ATP hydrolysis activity"/>
    <property type="evidence" value="ECO:0007669"/>
    <property type="project" value="InterPro"/>
</dbReference>
<evidence type="ECO:0000256" key="3">
    <source>
        <dbReference type="ARBA" id="ARBA00022741"/>
    </source>
</evidence>
<evidence type="ECO:0000259" key="5">
    <source>
        <dbReference type="PROSITE" id="PS50893"/>
    </source>
</evidence>
<dbReference type="InterPro" id="IPR027417">
    <property type="entry name" value="P-loop_NTPase"/>
</dbReference>
<evidence type="ECO:0000313" key="7">
    <source>
        <dbReference type="Proteomes" id="UP000225108"/>
    </source>
</evidence>
<keyword evidence="2" id="KW-0813">Transport</keyword>
<evidence type="ECO:0000313" key="6">
    <source>
        <dbReference type="EMBL" id="PHV68039.1"/>
    </source>
</evidence>
<dbReference type="Pfam" id="PF00005">
    <property type="entry name" value="ABC_tran"/>
    <property type="match status" value="1"/>
</dbReference>
<name>A0A2G3PQB1_WILMA</name>
<keyword evidence="3" id="KW-0547">Nucleotide-binding</keyword>
<dbReference type="EMBL" id="PEBD01000004">
    <property type="protein sequence ID" value="PHV68039.1"/>
    <property type="molecule type" value="Genomic_DNA"/>
</dbReference>
<dbReference type="Gene3D" id="3.40.50.300">
    <property type="entry name" value="P-loop containing nucleotide triphosphate hydrolases"/>
    <property type="match status" value="1"/>
</dbReference>
<gene>
    <name evidence="6" type="ORF">CSW57_01845</name>
</gene>
<dbReference type="PANTHER" id="PTHR43776">
    <property type="entry name" value="TRANSPORT ATP-BINDING PROTEIN"/>
    <property type="match status" value="1"/>
</dbReference>
<sequence length="204" mass="21594">MITARAIGVRFGGTTVLSDIDFDVAPGRVSGIIGRSGSGKTTLLQVLAGIRPPDAGVVRFAGRARAPRGSVAMIDQHPRLVCNPRWTLSQIIREPADIRRRPVDPDKYAARTGLDPELLGRFPSQVSDGQLQRACLARVLVQEPAYLLCDEPTAMLDPIAAADVASLLSSIAAQGVGMALVSHDRTLVEQMCSTITTLTGPGVS</sequence>
<dbReference type="Proteomes" id="UP000225108">
    <property type="component" value="Unassembled WGS sequence"/>
</dbReference>
<dbReference type="GO" id="GO:0005524">
    <property type="term" value="F:ATP binding"/>
    <property type="evidence" value="ECO:0007669"/>
    <property type="project" value="UniProtKB-KW"/>
</dbReference>
<dbReference type="RefSeq" id="WP_099381203.1">
    <property type="nucleotide sequence ID" value="NZ_PEBD01000004.1"/>
</dbReference>
<dbReference type="PROSITE" id="PS50893">
    <property type="entry name" value="ABC_TRANSPORTER_2"/>
    <property type="match status" value="1"/>
</dbReference>
<accession>A0A2G3PQB1</accession>
<feature type="domain" description="ABC transporter" evidence="5">
    <location>
        <begin position="2"/>
        <end position="204"/>
    </location>
</feature>
<keyword evidence="4" id="KW-0067">ATP-binding</keyword>
<dbReference type="AlphaFoldDB" id="A0A2G3PQB1"/>
<organism evidence="6 7">
    <name type="scientific">Williamsia marianensis</name>
    <dbReference type="NCBI Taxonomy" id="85044"/>
    <lineage>
        <taxon>Bacteria</taxon>
        <taxon>Bacillati</taxon>
        <taxon>Actinomycetota</taxon>
        <taxon>Actinomycetes</taxon>
        <taxon>Mycobacteriales</taxon>
        <taxon>Nocardiaceae</taxon>
        <taxon>Williamsia</taxon>
    </lineage>
</organism>
<comment type="caution">
    <text evidence="6">The sequence shown here is derived from an EMBL/GenBank/DDBJ whole genome shotgun (WGS) entry which is preliminary data.</text>
</comment>
<dbReference type="SUPFAM" id="SSF52540">
    <property type="entry name" value="P-loop containing nucleoside triphosphate hydrolases"/>
    <property type="match status" value="1"/>
</dbReference>
<protein>
    <submittedName>
        <fullName evidence="6">ABC transporter</fullName>
    </submittedName>
</protein>
<comment type="similarity">
    <text evidence="1">Belongs to the ABC transporter superfamily.</text>
</comment>